<dbReference type="PROSITE" id="PS00211">
    <property type="entry name" value="ABC_TRANSPORTER_1"/>
    <property type="match status" value="1"/>
</dbReference>
<dbReference type="SUPFAM" id="SSF52540">
    <property type="entry name" value="P-loop containing nucleoside triphosphate hydrolases"/>
    <property type="match status" value="1"/>
</dbReference>
<protein>
    <recommendedName>
        <fullName evidence="4">ABC transporter domain-containing protein</fullName>
    </recommendedName>
</protein>
<comment type="similarity">
    <text evidence="1">Belongs to the ABC transporter superfamily.</text>
</comment>
<dbReference type="EMBL" id="BARV01002494">
    <property type="protein sequence ID" value="GAH92695.1"/>
    <property type="molecule type" value="Genomic_DNA"/>
</dbReference>
<dbReference type="InterPro" id="IPR052156">
    <property type="entry name" value="BCAA_Transport_ATP-bd_LivF"/>
</dbReference>
<dbReference type="InterPro" id="IPR027417">
    <property type="entry name" value="P-loop_NTPase"/>
</dbReference>
<evidence type="ECO:0000313" key="5">
    <source>
        <dbReference type="EMBL" id="GAH92695.1"/>
    </source>
</evidence>
<sequence length="195" mass="21900">MKENGYIIKIEGLTSGYGKKEILHELSIEVKQGEITTIIGRNGVGKTTLLDTIMGFLKPMKGNIFFQEKDISGCAPHIVTKMGVAYVPQGKAVFPHMTVEEHLDLGAWTLQDKDRIKTIREKVFHLFPRLEERKSQKGGTLSGGERQMLSIGRALMGNPKLLLLDEPSFGLAPKLVDSFFQAIRKNVFPFWSQRL</sequence>
<dbReference type="PANTHER" id="PTHR43820">
    <property type="entry name" value="HIGH-AFFINITY BRANCHED-CHAIN AMINO ACID TRANSPORT ATP-BINDING PROTEIN LIVF"/>
    <property type="match status" value="1"/>
</dbReference>
<dbReference type="GO" id="GO:0016887">
    <property type="term" value="F:ATP hydrolysis activity"/>
    <property type="evidence" value="ECO:0007669"/>
    <property type="project" value="InterPro"/>
</dbReference>
<feature type="domain" description="ABC transporter" evidence="4">
    <location>
        <begin position="8"/>
        <end position="195"/>
    </location>
</feature>
<dbReference type="GO" id="GO:0015658">
    <property type="term" value="F:branched-chain amino acid transmembrane transporter activity"/>
    <property type="evidence" value="ECO:0007669"/>
    <property type="project" value="TreeGrafter"/>
</dbReference>
<dbReference type="PANTHER" id="PTHR43820:SF4">
    <property type="entry name" value="HIGH-AFFINITY BRANCHED-CHAIN AMINO ACID TRANSPORT ATP-BINDING PROTEIN LIVF"/>
    <property type="match status" value="1"/>
</dbReference>
<dbReference type="InterPro" id="IPR017871">
    <property type="entry name" value="ABC_transporter-like_CS"/>
</dbReference>
<accession>X1KGE1</accession>
<dbReference type="CDD" id="cd03224">
    <property type="entry name" value="ABC_TM1139_LivF_branched"/>
    <property type="match status" value="1"/>
</dbReference>
<dbReference type="Pfam" id="PF00005">
    <property type="entry name" value="ABC_tran"/>
    <property type="match status" value="1"/>
</dbReference>
<organism evidence="5">
    <name type="scientific">marine sediment metagenome</name>
    <dbReference type="NCBI Taxonomy" id="412755"/>
    <lineage>
        <taxon>unclassified sequences</taxon>
        <taxon>metagenomes</taxon>
        <taxon>ecological metagenomes</taxon>
    </lineage>
</organism>
<evidence type="ECO:0000259" key="4">
    <source>
        <dbReference type="PROSITE" id="PS50893"/>
    </source>
</evidence>
<dbReference type="GO" id="GO:0015807">
    <property type="term" value="P:L-amino acid transport"/>
    <property type="evidence" value="ECO:0007669"/>
    <property type="project" value="TreeGrafter"/>
</dbReference>
<dbReference type="PROSITE" id="PS50893">
    <property type="entry name" value="ABC_TRANSPORTER_2"/>
    <property type="match status" value="1"/>
</dbReference>
<keyword evidence="3" id="KW-0029">Amino-acid transport</keyword>
<evidence type="ECO:0000256" key="3">
    <source>
        <dbReference type="ARBA" id="ARBA00022970"/>
    </source>
</evidence>
<keyword evidence="2" id="KW-0813">Transport</keyword>
<dbReference type="AlphaFoldDB" id="X1KGE1"/>
<evidence type="ECO:0000256" key="2">
    <source>
        <dbReference type="ARBA" id="ARBA00022448"/>
    </source>
</evidence>
<dbReference type="GO" id="GO:0005524">
    <property type="term" value="F:ATP binding"/>
    <property type="evidence" value="ECO:0007669"/>
    <property type="project" value="InterPro"/>
</dbReference>
<reference evidence="5" key="1">
    <citation type="journal article" date="2014" name="Front. Microbiol.">
        <title>High frequency of phylogenetically diverse reductive dehalogenase-homologous genes in deep subseafloor sedimentary metagenomes.</title>
        <authorList>
            <person name="Kawai M."/>
            <person name="Futagami T."/>
            <person name="Toyoda A."/>
            <person name="Takaki Y."/>
            <person name="Nishi S."/>
            <person name="Hori S."/>
            <person name="Arai W."/>
            <person name="Tsubouchi T."/>
            <person name="Morono Y."/>
            <person name="Uchiyama I."/>
            <person name="Ito T."/>
            <person name="Fujiyama A."/>
            <person name="Inagaki F."/>
            <person name="Takami H."/>
        </authorList>
    </citation>
    <scope>NUCLEOTIDE SEQUENCE</scope>
    <source>
        <strain evidence="5">Expedition CK06-06</strain>
    </source>
</reference>
<dbReference type="InterPro" id="IPR003439">
    <property type="entry name" value="ABC_transporter-like_ATP-bd"/>
</dbReference>
<proteinExistence type="inferred from homology"/>
<dbReference type="Gene3D" id="3.40.50.300">
    <property type="entry name" value="P-loop containing nucleotide triphosphate hydrolases"/>
    <property type="match status" value="1"/>
</dbReference>
<gene>
    <name evidence="5" type="ORF">S06H3_06417</name>
</gene>
<comment type="caution">
    <text evidence="5">The sequence shown here is derived from an EMBL/GenBank/DDBJ whole genome shotgun (WGS) entry which is preliminary data.</text>
</comment>
<evidence type="ECO:0000256" key="1">
    <source>
        <dbReference type="ARBA" id="ARBA00005417"/>
    </source>
</evidence>
<name>X1KGE1_9ZZZZ</name>